<dbReference type="PANTHER" id="PTHR11820:SF7">
    <property type="entry name" value="ACYLPYRUVASE FAHD1, MITOCHONDRIAL"/>
    <property type="match status" value="1"/>
</dbReference>
<name>A0A6J7GDY8_9ZZZZ</name>
<organism evidence="3">
    <name type="scientific">freshwater metagenome</name>
    <dbReference type="NCBI Taxonomy" id="449393"/>
    <lineage>
        <taxon>unclassified sequences</taxon>
        <taxon>metagenomes</taxon>
        <taxon>ecological metagenomes</taxon>
    </lineage>
</organism>
<dbReference type="AlphaFoldDB" id="A0A6J7GDY8"/>
<dbReference type="EMBL" id="CAFBMD010000086">
    <property type="protein sequence ID" value="CAB4902700.1"/>
    <property type="molecule type" value="Genomic_DNA"/>
</dbReference>
<protein>
    <submittedName>
        <fullName evidence="3">Unannotated protein</fullName>
    </submittedName>
</protein>
<evidence type="ECO:0000259" key="2">
    <source>
        <dbReference type="Pfam" id="PF01557"/>
    </source>
</evidence>
<dbReference type="InterPro" id="IPR011234">
    <property type="entry name" value="Fumarylacetoacetase-like_C"/>
</dbReference>
<dbReference type="InterPro" id="IPR036663">
    <property type="entry name" value="Fumarylacetoacetase_C_sf"/>
</dbReference>
<reference evidence="3" key="1">
    <citation type="submission" date="2020-05" db="EMBL/GenBank/DDBJ databases">
        <authorList>
            <person name="Chiriac C."/>
            <person name="Salcher M."/>
            <person name="Ghai R."/>
            <person name="Kavagutti S V."/>
        </authorList>
    </citation>
    <scope>NUCLEOTIDE SEQUENCE</scope>
</reference>
<dbReference type="SUPFAM" id="SSF56529">
    <property type="entry name" value="FAH"/>
    <property type="match status" value="1"/>
</dbReference>
<evidence type="ECO:0000313" key="3">
    <source>
        <dbReference type="EMBL" id="CAB4902700.1"/>
    </source>
</evidence>
<dbReference type="PANTHER" id="PTHR11820">
    <property type="entry name" value="ACYLPYRUVASE"/>
    <property type="match status" value="1"/>
</dbReference>
<dbReference type="Gene3D" id="3.90.850.10">
    <property type="entry name" value="Fumarylacetoacetase-like, C-terminal domain"/>
    <property type="match status" value="1"/>
</dbReference>
<keyword evidence="1" id="KW-0479">Metal-binding</keyword>
<evidence type="ECO:0000256" key="1">
    <source>
        <dbReference type="ARBA" id="ARBA00022723"/>
    </source>
</evidence>
<sequence>MGPWIETELDTSDLEITVTVDGELRQTGRTSQMIFKIDEIVEYVSNTFTLLPGDIILTGTPSGVGLLPHGSEVSVTIEGLGTLTNKVVRNV</sequence>
<gene>
    <name evidence="3" type="ORF">UFOPK3492_01024</name>
</gene>
<dbReference type="GO" id="GO:0018773">
    <property type="term" value="F:acetylpyruvate hydrolase activity"/>
    <property type="evidence" value="ECO:0007669"/>
    <property type="project" value="TreeGrafter"/>
</dbReference>
<dbReference type="GO" id="GO:0046872">
    <property type="term" value="F:metal ion binding"/>
    <property type="evidence" value="ECO:0007669"/>
    <property type="project" value="UniProtKB-KW"/>
</dbReference>
<dbReference type="Pfam" id="PF01557">
    <property type="entry name" value="FAA_hydrolase"/>
    <property type="match status" value="1"/>
</dbReference>
<proteinExistence type="predicted"/>
<accession>A0A6J7GDY8</accession>
<feature type="domain" description="Fumarylacetoacetase-like C-terminal" evidence="2">
    <location>
        <begin position="1"/>
        <end position="88"/>
    </location>
</feature>